<gene>
    <name evidence="2" type="ORF">pW4_77</name>
</gene>
<dbReference type="PROSITE" id="PS51257">
    <property type="entry name" value="PROKAR_LIPOPROTEIN"/>
    <property type="match status" value="1"/>
</dbReference>
<accession>A0A3T0II29</accession>
<proteinExistence type="predicted"/>
<keyword evidence="1" id="KW-0472">Membrane</keyword>
<organism evidence="2 3">
    <name type="scientific">Bacillus phage pW4</name>
    <dbReference type="NCBI Taxonomy" id="2500560"/>
    <lineage>
        <taxon>Viruses</taxon>
        <taxon>Duplodnaviria</taxon>
        <taxon>Heunggongvirae</taxon>
        <taxon>Uroviricota</taxon>
        <taxon>Caudoviricetes</taxon>
        <taxon>Sejongvirinae</taxon>
        <taxon>Yihwangvirus</taxon>
        <taxon>Yihwangvirus pW4</taxon>
    </lineage>
</organism>
<name>A0A3T0II29_9CAUD</name>
<feature type="transmembrane region" description="Helical" evidence="1">
    <location>
        <begin position="15"/>
        <end position="36"/>
    </location>
</feature>
<dbReference type="Proteomes" id="UP000288674">
    <property type="component" value="Segment"/>
</dbReference>
<keyword evidence="1" id="KW-1133">Transmembrane helix</keyword>
<evidence type="ECO:0000313" key="3">
    <source>
        <dbReference type="Proteomes" id="UP000288674"/>
    </source>
</evidence>
<sequence>MKKIVEWKRKHWDKIYSPLVELLSFVAMLMACISVFRGDYDLATAGILIAIYGQLQTKK</sequence>
<keyword evidence="3" id="KW-1185">Reference proteome</keyword>
<protein>
    <submittedName>
        <fullName evidence="2">Uncharacterized protein</fullName>
    </submittedName>
</protein>
<keyword evidence="1" id="KW-0812">Transmembrane</keyword>
<reference evidence="2 3" key="1">
    <citation type="submission" date="2018-12" db="EMBL/GenBank/DDBJ databases">
        <title>Characterization of novel siphovirus infecting Emetic Bacillus cereus.</title>
        <authorList>
            <person name="Hu X."/>
            <person name="Wan X."/>
            <person name="Geng P."/>
            <person name="Yuan Z."/>
        </authorList>
    </citation>
    <scope>NUCLEOTIDE SEQUENCE [LARGE SCALE GENOMIC DNA]</scope>
</reference>
<evidence type="ECO:0000256" key="1">
    <source>
        <dbReference type="SAM" id="Phobius"/>
    </source>
</evidence>
<evidence type="ECO:0000313" key="2">
    <source>
        <dbReference type="EMBL" id="AZU99092.1"/>
    </source>
</evidence>
<dbReference type="EMBL" id="MK288022">
    <property type="protein sequence ID" value="AZU99092.1"/>
    <property type="molecule type" value="Genomic_DNA"/>
</dbReference>